<dbReference type="InterPro" id="IPR035906">
    <property type="entry name" value="MetI-like_sf"/>
</dbReference>
<dbReference type="GO" id="GO:0042918">
    <property type="term" value="P:alkanesulfonate transmembrane transport"/>
    <property type="evidence" value="ECO:0007669"/>
    <property type="project" value="UniProtKB-ARBA"/>
</dbReference>
<dbReference type="InterPro" id="IPR000515">
    <property type="entry name" value="MetI-like"/>
</dbReference>
<dbReference type="RefSeq" id="WP_130358137.1">
    <property type="nucleotide sequence ID" value="NZ_SGXC01000002.1"/>
</dbReference>
<dbReference type="Proteomes" id="UP000292445">
    <property type="component" value="Unassembled WGS sequence"/>
</dbReference>
<feature type="transmembrane region" description="Helical" evidence="7">
    <location>
        <begin position="120"/>
        <end position="141"/>
    </location>
</feature>
<evidence type="ECO:0000313" key="10">
    <source>
        <dbReference type="Proteomes" id="UP000292445"/>
    </source>
</evidence>
<evidence type="ECO:0000256" key="6">
    <source>
        <dbReference type="ARBA" id="ARBA00023136"/>
    </source>
</evidence>
<dbReference type="PANTHER" id="PTHR30151">
    <property type="entry name" value="ALKANE SULFONATE ABC TRANSPORTER-RELATED, MEMBRANE SUBUNIT"/>
    <property type="match status" value="1"/>
</dbReference>
<protein>
    <submittedName>
        <fullName evidence="9">Sulfonate transport system permease protein</fullName>
    </submittedName>
</protein>
<reference evidence="9 10" key="1">
    <citation type="submission" date="2019-02" db="EMBL/GenBank/DDBJ databases">
        <title>Genomic Encyclopedia of Type Strains, Phase IV (KMG-IV): sequencing the most valuable type-strain genomes for metagenomic binning, comparative biology and taxonomic classification.</title>
        <authorList>
            <person name="Goeker M."/>
        </authorList>
    </citation>
    <scope>NUCLEOTIDE SEQUENCE [LARGE SCALE GENOMIC DNA]</scope>
    <source>
        <strain evidence="9 10">K24</strain>
    </source>
</reference>
<dbReference type="GO" id="GO:0005886">
    <property type="term" value="C:plasma membrane"/>
    <property type="evidence" value="ECO:0007669"/>
    <property type="project" value="UniProtKB-SubCell"/>
</dbReference>
<organism evidence="9 10">
    <name type="scientific">Pigmentiphaga kullae</name>
    <dbReference type="NCBI Taxonomy" id="151784"/>
    <lineage>
        <taxon>Bacteria</taxon>
        <taxon>Pseudomonadati</taxon>
        <taxon>Pseudomonadota</taxon>
        <taxon>Betaproteobacteria</taxon>
        <taxon>Burkholderiales</taxon>
        <taxon>Alcaligenaceae</taxon>
        <taxon>Pigmentiphaga</taxon>
    </lineage>
</organism>
<sequence length="276" mass="29699">MSSHTDARLDTLAVPVSTPRPRAPRAWRAALLPLLLPALALCAWQLAASQAWMAPQILPAPELVWTSFVELLENGDIAANFAVSLHRIGMGFLLGAALGLATGIALGVSDTVRDYLDPLLRALFAIPSIGWIPILILVFGIAETLKILIIAKAVFVPIVINTAQGIRDIPKAHLETARVLRLRPWTRFIRVIAPASLGPVFSGVRLGLGHAFIALIVVEMLAATEGIGYMMVWGRKQFQTDIVIVGMIVVGLAGFALDRVLLAIEQALNRKVPSHG</sequence>
<dbReference type="SUPFAM" id="SSF161098">
    <property type="entry name" value="MetI-like"/>
    <property type="match status" value="1"/>
</dbReference>
<comment type="similarity">
    <text evidence="7">Belongs to the binding-protein-dependent transport system permease family.</text>
</comment>
<keyword evidence="3" id="KW-1003">Cell membrane</keyword>
<evidence type="ECO:0000256" key="4">
    <source>
        <dbReference type="ARBA" id="ARBA00022692"/>
    </source>
</evidence>
<evidence type="ECO:0000256" key="2">
    <source>
        <dbReference type="ARBA" id="ARBA00022448"/>
    </source>
</evidence>
<proteinExistence type="inferred from homology"/>
<evidence type="ECO:0000256" key="1">
    <source>
        <dbReference type="ARBA" id="ARBA00004651"/>
    </source>
</evidence>
<keyword evidence="5 7" id="KW-1133">Transmembrane helix</keyword>
<evidence type="ECO:0000256" key="5">
    <source>
        <dbReference type="ARBA" id="ARBA00022989"/>
    </source>
</evidence>
<dbReference type="OrthoDB" id="5298727at2"/>
<dbReference type="Gene3D" id="1.10.3720.10">
    <property type="entry name" value="MetI-like"/>
    <property type="match status" value="1"/>
</dbReference>
<keyword evidence="4 7" id="KW-0812">Transmembrane</keyword>
<feature type="transmembrane region" description="Helical" evidence="7">
    <location>
        <begin position="29"/>
        <end position="47"/>
    </location>
</feature>
<evidence type="ECO:0000259" key="8">
    <source>
        <dbReference type="PROSITE" id="PS50928"/>
    </source>
</evidence>
<dbReference type="AlphaFoldDB" id="A0A4Q7NBW1"/>
<feature type="transmembrane region" description="Helical" evidence="7">
    <location>
        <begin position="88"/>
        <end position="108"/>
    </location>
</feature>
<name>A0A4Q7NBW1_9BURK</name>
<evidence type="ECO:0000256" key="3">
    <source>
        <dbReference type="ARBA" id="ARBA00022475"/>
    </source>
</evidence>
<keyword evidence="6 7" id="KW-0472">Membrane</keyword>
<dbReference type="EMBL" id="SGXC01000002">
    <property type="protein sequence ID" value="RZS80363.1"/>
    <property type="molecule type" value="Genomic_DNA"/>
</dbReference>
<evidence type="ECO:0000256" key="7">
    <source>
        <dbReference type="RuleBase" id="RU363032"/>
    </source>
</evidence>
<feature type="transmembrane region" description="Helical" evidence="7">
    <location>
        <begin position="242"/>
        <end position="264"/>
    </location>
</feature>
<gene>
    <name evidence="9" type="ORF">EV675_2963</name>
</gene>
<keyword evidence="10" id="KW-1185">Reference proteome</keyword>
<evidence type="ECO:0000313" key="9">
    <source>
        <dbReference type="EMBL" id="RZS80363.1"/>
    </source>
</evidence>
<feature type="transmembrane region" description="Helical" evidence="7">
    <location>
        <begin position="210"/>
        <end position="230"/>
    </location>
</feature>
<keyword evidence="2 7" id="KW-0813">Transport</keyword>
<accession>A0A4Q7NBW1</accession>
<dbReference type="CDD" id="cd06261">
    <property type="entry name" value="TM_PBP2"/>
    <property type="match status" value="1"/>
</dbReference>
<feature type="domain" description="ABC transmembrane type-1" evidence="8">
    <location>
        <begin position="81"/>
        <end position="261"/>
    </location>
</feature>
<dbReference type="PANTHER" id="PTHR30151:SF38">
    <property type="entry name" value="ALIPHATIC SULFONATES TRANSPORT PERMEASE PROTEIN SSUC-RELATED"/>
    <property type="match status" value="1"/>
</dbReference>
<dbReference type="FunFam" id="1.10.3720.10:FF:000003">
    <property type="entry name" value="Aliphatic sulfonate ABC transporter permease"/>
    <property type="match status" value="1"/>
</dbReference>
<dbReference type="PROSITE" id="PS50928">
    <property type="entry name" value="ABC_TM1"/>
    <property type="match status" value="1"/>
</dbReference>
<dbReference type="Pfam" id="PF00528">
    <property type="entry name" value="BPD_transp_1"/>
    <property type="match status" value="1"/>
</dbReference>
<comment type="subcellular location">
    <subcellularLocation>
        <location evidence="1 7">Cell membrane</location>
        <topology evidence="1 7">Multi-pass membrane protein</topology>
    </subcellularLocation>
</comment>
<comment type="caution">
    <text evidence="9">The sequence shown here is derived from an EMBL/GenBank/DDBJ whole genome shotgun (WGS) entry which is preliminary data.</text>
</comment>